<protein>
    <submittedName>
        <fullName evidence="10">KamA family radical SAM protein</fullName>
    </submittedName>
</protein>
<dbReference type="PIRSF" id="PIRSF004911">
    <property type="entry name" value="DUF160"/>
    <property type="match status" value="1"/>
</dbReference>
<feature type="binding site" evidence="8">
    <location>
        <position position="106"/>
    </location>
    <ligand>
        <name>[4Fe-4S] cluster</name>
        <dbReference type="ChEBI" id="CHEBI:49883"/>
        <note>4Fe-4S-S-AdoMet</note>
    </ligand>
</feature>
<dbReference type="Gene3D" id="3.20.20.70">
    <property type="entry name" value="Aldolase class I"/>
    <property type="match status" value="1"/>
</dbReference>
<evidence type="ECO:0000256" key="1">
    <source>
        <dbReference type="ARBA" id="ARBA00001933"/>
    </source>
</evidence>
<keyword evidence="4 8" id="KW-0479">Metal-binding</keyword>
<keyword evidence="5" id="KW-0663">Pyridoxal phosphate</keyword>
<keyword evidence="3" id="KW-0949">S-adenosyl-L-methionine</keyword>
<dbReference type="EMBL" id="DRIG01000036">
    <property type="protein sequence ID" value="HEC78161.1"/>
    <property type="molecule type" value="Genomic_DNA"/>
</dbReference>
<organism evidence="10 11">
    <name type="scientific">candidate division WOR-3 bacterium</name>
    <dbReference type="NCBI Taxonomy" id="2052148"/>
    <lineage>
        <taxon>Bacteria</taxon>
        <taxon>Bacteria division WOR-3</taxon>
    </lineage>
</organism>
<dbReference type="InterPro" id="IPR007197">
    <property type="entry name" value="rSAM"/>
</dbReference>
<accession>A0A9C9JZR2</accession>
<dbReference type="PROSITE" id="PS51918">
    <property type="entry name" value="RADICAL_SAM"/>
    <property type="match status" value="1"/>
</dbReference>
<feature type="binding site" evidence="8">
    <location>
        <position position="113"/>
    </location>
    <ligand>
        <name>[4Fe-4S] cluster</name>
        <dbReference type="ChEBI" id="CHEBI:49883"/>
        <note>4Fe-4S-S-AdoMet</note>
    </ligand>
</feature>
<comment type="caution">
    <text evidence="10">The sequence shown here is derived from an EMBL/GenBank/DDBJ whole genome shotgun (WGS) entry which is preliminary data.</text>
</comment>
<dbReference type="SFLD" id="SFLDS00029">
    <property type="entry name" value="Radical_SAM"/>
    <property type="match status" value="1"/>
</dbReference>
<evidence type="ECO:0000256" key="5">
    <source>
        <dbReference type="ARBA" id="ARBA00022898"/>
    </source>
</evidence>
<name>A0A9C9JZR2_UNCW3</name>
<evidence type="ECO:0000256" key="3">
    <source>
        <dbReference type="ARBA" id="ARBA00022691"/>
    </source>
</evidence>
<evidence type="ECO:0000256" key="6">
    <source>
        <dbReference type="ARBA" id="ARBA00023004"/>
    </source>
</evidence>
<dbReference type="Proteomes" id="UP000885826">
    <property type="component" value="Unassembled WGS sequence"/>
</dbReference>
<feature type="binding site" evidence="8">
    <location>
        <position position="110"/>
    </location>
    <ligand>
        <name>[4Fe-4S] cluster</name>
        <dbReference type="ChEBI" id="CHEBI:49883"/>
        <note>4Fe-4S-S-AdoMet</note>
    </ligand>
</feature>
<evidence type="ECO:0000256" key="8">
    <source>
        <dbReference type="PIRSR" id="PIRSR004911-1"/>
    </source>
</evidence>
<comment type="cofactor">
    <cofactor evidence="1">
        <name>pyridoxal 5'-phosphate</name>
        <dbReference type="ChEBI" id="CHEBI:597326"/>
    </cofactor>
</comment>
<dbReference type="InterPro" id="IPR058240">
    <property type="entry name" value="rSAM_sf"/>
</dbReference>
<keyword evidence="2 8" id="KW-0004">4Fe-4S</keyword>
<dbReference type="GO" id="GO:0051539">
    <property type="term" value="F:4 iron, 4 sulfur cluster binding"/>
    <property type="evidence" value="ECO:0007669"/>
    <property type="project" value="UniProtKB-KW"/>
</dbReference>
<evidence type="ECO:0000313" key="11">
    <source>
        <dbReference type="Proteomes" id="UP000885826"/>
    </source>
</evidence>
<evidence type="ECO:0000259" key="9">
    <source>
        <dbReference type="PROSITE" id="PS51918"/>
    </source>
</evidence>
<keyword evidence="6" id="KW-0408">Iron</keyword>
<proteinExistence type="predicted"/>
<dbReference type="AlphaFoldDB" id="A0A9C9JZR2"/>
<gene>
    <name evidence="10" type="ORF">ENI34_03345</name>
</gene>
<dbReference type="InterPro" id="IPR003739">
    <property type="entry name" value="Lys_aminomutase/Glu_NH3_mut"/>
</dbReference>
<dbReference type="Pfam" id="PF04055">
    <property type="entry name" value="Radical_SAM"/>
    <property type="match status" value="1"/>
</dbReference>
<feature type="domain" description="Radical SAM core" evidence="9">
    <location>
        <begin position="92"/>
        <end position="310"/>
    </location>
</feature>
<dbReference type="SUPFAM" id="SSF102114">
    <property type="entry name" value="Radical SAM enzymes"/>
    <property type="match status" value="1"/>
</dbReference>
<reference evidence="10" key="1">
    <citation type="journal article" date="2020" name="mSystems">
        <title>Genome- and Community-Level Interaction Insights into Carbon Utilization and Element Cycling Functions of Hydrothermarchaeota in Hydrothermal Sediment.</title>
        <authorList>
            <person name="Zhou Z."/>
            <person name="Liu Y."/>
            <person name="Xu W."/>
            <person name="Pan J."/>
            <person name="Luo Z.H."/>
            <person name="Li M."/>
        </authorList>
    </citation>
    <scope>NUCLEOTIDE SEQUENCE</scope>
    <source>
        <strain evidence="10">HyVt-388</strain>
    </source>
</reference>
<sequence>MTWKEELRHNISTIKQLKRYISLTPKQERQFKKIIEKHPMSITRYYMSLIDKNDPNDPIRKMVFPSVKELDLSGSYDPSGEIEVTRIQGLQHKYEPTALILSTNRCTAYCRYCFRKRLVGIPNEEIIKKFNQAVNYIKKHKEITNVLISGGDPFTLPSKVIKNFLKKLSGISHLYFIRFGTKIPVIFPDRIIEDKELLSILKKYSRPDRRIYISTQFNHPRELTRKAIRAVNKLIRRSIIINNQTVLLKGVNDDPDVLAELLNKLSGIGVIPYYIFQCRPVKRVKHNFQVPLARGYRIIERAKRRLNGHSKRFRYVMSHRTGKIEIVGISNNHIYFKYHEARNSRNYGRFFKKRLNEHAGWLDDF</sequence>
<dbReference type="CDD" id="cd01335">
    <property type="entry name" value="Radical_SAM"/>
    <property type="match status" value="1"/>
</dbReference>
<dbReference type="SFLD" id="SFLDG01070">
    <property type="entry name" value="PLP-dependent"/>
    <property type="match status" value="1"/>
</dbReference>
<evidence type="ECO:0000256" key="2">
    <source>
        <dbReference type="ARBA" id="ARBA00022485"/>
    </source>
</evidence>
<dbReference type="PANTHER" id="PTHR30538">
    <property type="entry name" value="LYSINE 2,3-AMINOMUTASE-RELATED"/>
    <property type="match status" value="1"/>
</dbReference>
<keyword evidence="7 8" id="KW-0411">Iron-sulfur</keyword>
<evidence type="ECO:0000313" key="10">
    <source>
        <dbReference type="EMBL" id="HEC78161.1"/>
    </source>
</evidence>
<dbReference type="NCBIfam" id="TIGR00238">
    <property type="entry name" value="KamA family radical SAM protein"/>
    <property type="match status" value="1"/>
</dbReference>
<dbReference type="InterPro" id="IPR013785">
    <property type="entry name" value="Aldolase_TIM"/>
</dbReference>
<dbReference type="GO" id="GO:0003824">
    <property type="term" value="F:catalytic activity"/>
    <property type="evidence" value="ECO:0007669"/>
    <property type="project" value="InterPro"/>
</dbReference>
<evidence type="ECO:0000256" key="7">
    <source>
        <dbReference type="ARBA" id="ARBA00023014"/>
    </source>
</evidence>
<dbReference type="PANTHER" id="PTHR30538:SF0">
    <property type="entry name" value="L-LYSINE 2,3-AMINOMUTASE AQ_1632-RELATED"/>
    <property type="match status" value="1"/>
</dbReference>
<evidence type="ECO:0000256" key="4">
    <source>
        <dbReference type="ARBA" id="ARBA00022723"/>
    </source>
</evidence>
<dbReference type="GO" id="GO:0046872">
    <property type="term" value="F:metal ion binding"/>
    <property type="evidence" value="ECO:0007669"/>
    <property type="project" value="UniProtKB-KW"/>
</dbReference>